<dbReference type="InterPro" id="IPR000073">
    <property type="entry name" value="AB_hydrolase_1"/>
</dbReference>
<dbReference type="EMBL" id="JBHLZP010000416">
    <property type="protein sequence ID" value="MFB9837734.1"/>
    <property type="molecule type" value="Genomic_DNA"/>
</dbReference>
<feature type="domain" description="AB hydrolase-1" evidence="3">
    <location>
        <begin position="79"/>
        <end position="338"/>
    </location>
</feature>
<dbReference type="Gene3D" id="3.40.50.1820">
    <property type="entry name" value="alpha/beta hydrolase"/>
    <property type="match status" value="1"/>
</dbReference>
<protein>
    <submittedName>
        <fullName evidence="4">Alpha/beta hydrolase</fullName>
    </submittedName>
</protein>
<keyword evidence="1 4" id="KW-0378">Hydrolase</keyword>
<evidence type="ECO:0000313" key="4">
    <source>
        <dbReference type="EMBL" id="MFB9837734.1"/>
    </source>
</evidence>
<dbReference type="Pfam" id="PF12697">
    <property type="entry name" value="Abhydrolase_6"/>
    <property type="match status" value="1"/>
</dbReference>
<evidence type="ECO:0000256" key="1">
    <source>
        <dbReference type="ARBA" id="ARBA00022801"/>
    </source>
</evidence>
<dbReference type="InterPro" id="IPR050266">
    <property type="entry name" value="AB_hydrolase_sf"/>
</dbReference>
<gene>
    <name evidence="4" type="ORF">ACFFNX_36790</name>
</gene>
<dbReference type="PANTHER" id="PTHR43798:SF31">
    <property type="entry name" value="AB HYDROLASE SUPERFAMILY PROTEIN YCLE"/>
    <property type="match status" value="1"/>
</dbReference>
<dbReference type="RefSeq" id="WP_378210648.1">
    <property type="nucleotide sequence ID" value="NZ_JBHLZP010000416.1"/>
</dbReference>
<keyword evidence="5" id="KW-1185">Reference proteome</keyword>
<sequence>MIKRLTVIATVLAVGLQFLPAAQAGAEPTGGTGDTIAARDGCERTTSTVRLTATDATPYRIAGWMCGPRAPHDGEVQFLLHGFTYNHLYWMGLGVDRLDYVRAAARQGRTTFVIDQLGAGASDHPDPTGVTSGDLAYVAHQLVGRLRSGQIGRAHTHFQRVIGVGHSMGAGIALLEAGTYHDVNAVVLADELHATNAEGVNTLNSHVIPANTLSRFASLPDGYLTVEPRSLFYDTGLADPSVIDLDEQIGIDTTGAFTPTPDPGDPAFSDAITVPVLIVVGRQDSLDCGEATGLSCANAGAVMDRESSLYSGASCMDAFVLDSGHDTNLHNAAPQWFAYAGDWVDAVDHGQPSAQTRSCLPG</sequence>
<evidence type="ECO:0000313" key="5">
    <source>
        <dbReference type="Proteomes" id="UP001589627"/>
    </source>
</evidence>
<dbReference type="Proteomes" id="UP001589627">
    <property type="component" value="Unassembled WGS sequence"/>
</dbReference>
<dbReference type="InterPro" id="IPR029058">
    <property type="entry name" value="AB_hydrolase_fold"/>
</dbReference>
<dbReference type="SUPFAM" id="SSF53474">
    <property type="entry name" value="alpha/beta-Hydrolases"/>
    <property type="match status" value="1"/>
</dbReference>
<dbReference type="PANTHER" id="PTHR43798">
    <property type="entry name" value="MONOACYLGLYCEROL LIPASE"/>
    <property type="match status" value="1"/>
</dbReference>
<evidence type="ECO:0000259" key="3">
    <source>
        <dbReference type="Pfam" id="PF12697"/>
    </source>
</evidence>
<name>A0ABV5YRM8_9ACTN</name>
<feature type="chain" id="PRO_5045061276" evidence="2">
    <location>
        <begin position="27"/>
        <end position="362"/>
    </location>
</feature>
<organism evidence="4 5">
    <name type="scientific">Actinoallomurus acaciae</name>
    <dbReference type="NCBI Taxonomy" id="502577"/>
    <lineage>
        <taxon>Bacteria</taxon>
        <taxon>Bacillati</taxon>
        <taxon>Actinomycetota</taxon>
        <taxon>Actinomycetes</taxon>
        <taxon>Streptosporangiales</taxon>
        <taxon>Thermomonosporaceae</taxon>
        <taxon>Actinoallomurus</taxon>
    </lineage>
</organism>
<comment type="caution">
    <text evidence="4">The sequence shown here is derived from an EMBL/GenBank/DDBJ whole genome shotgun (WGS) entry which is preliminary data.</text>
</comment>
<dbReference type="GO" id="GO:0016787">
    <property type="term" value="F:hydrolase activity"/>
    <property type="evidence" value="ECO:0007669"/>
    <property type="project" value="UniProtKB-KW"/>
</dbReference>
<proteinExistence type="predicted"/>
<evidence type="ECO:0000256" key="2">
    <source>
        <dbReference type="SAM" id="SignalP"/>
    </source>
</evidence>
<feature type="signal peptide" evidence="2">
    <location>
        <begin position="1"/>
        <end position="26"/>
    </location>
</feature>
<reference evidence="4 5" key="1">
    <citation type="submission" date="2024-09" db="EMBL/GenBank/DDBJ databases">
        <authorList>
            <person name="Sun Q."/>
            <person name="Mori K."/>
        </authorList>
    </citation>
    <scope>NUCLEOTIDE SEQUENCE [LARGE SCALE GENOMIC DNA]</scope>
    <source>
        <strain evidence="4 5">TBRC 0563</strain>
    </source>
</reference>
<keyword evidence="2" id="KW-0732">Signal</keyword>
<accession>A0ABV5YRM8</accession>